<protein>
    <submittedName>
        <fullName evidence="12">Uncharacterized protein</fullName>
    </submittedName>
</protein>
<dbReference type="Proteomes" id="UP000436088">
    <property type="component" value="Unassembled WGS sequence"/>
</dbReference>
<dbReference type="GO" id="GO:0003677">
    <property type="term" value="F:DNA binding"/>
    <property type="evidence" value="ECO:0007669"/>
    <property type="project" value="InterPro"/>
</dbReference>
<evidence type="ECO:0000256" key="11">
    <source>
        <dbReference type="SAM" id="Phobius"/>
    </source>
</evidence>
<keyword evidence="3" id="KW-0813">Transport</keyword>
<dbReference type="InterPro" id="IPR000164">
    <property type="entry name" value="Histone_H3/CENP-A"/>
</dbReference>
<evidence type="ECO:0000256" key="8">
    <source>
        <dbReference type="ARBA" id="ARBA00023010"/>
    </source>
</evidence>
<comment type="caution">
    <text evidence="12">The sequence shown here is derived from an EMBL/GenBank/DDBJ whole genome shotgun (WGS) entry which is preliminary data.</text>
</comment>
<feature type="transmembrane region" description="Helical" evidence="11">
    <location>
        <begin position="44"/>
        <end position="68"/>
    </location>
</feature>
<gene>
    <name evidence="12" type="ORF">F3Y22_tig00110812pilonHSYRG00125</name>
</gene>
<evidence type="ECO:0000256" key="9">
    <source>
        <dbReference type="ARBA" id="ARBA00023136"/>
    </source>
</evidence>
<evidence type="ECO:0000256" key="10">
    <source>
        <dbReference type="SAM" id="MobiDB-lite"/>
    </source>
</evidence>
<proteinExistence type="inferred from homology"/>
<evidence type="ECO:0000313" key="13">
    <source>
        <dbReference type="Proteomes" id="UP000436088"/>
    </source>
</evidence>
<keyword evidence="6 11" id="KW-1133">Transmembrane helix</keyword>
<dbReference type="EMBL" id="VEPZ02001119">
    <property type="protein sequence ID" value="KAE8693464.1"/>
    <property type="molecule type" value="Genomic_DNA"/>
</dbReference>
<dbReference type="PRINTS" id="PR00622">
    <property type="entry name" value="HISTONEH3"/>
</dbReference>
<accession>A0A6A2ZN75</accession>
<evidence type="ECO:0000313" key="12">
    <source>
        <dbReference type="EMBL" id="KAE8693464.1"/>
    </source>
</evidence>
<evidence type="ECO:0000256" key="2">
    <source>
        <dbReference type="ARBA" id="ARBA00010343"/>
    </source>
</evidence>
<keyword evidence="13" id="KW-1185">Reference proteome</keyword>
<name>A0A6A2ZN75_HIBSY</name>
<dbReference type="AlphaFoldDB" id="A0A6A2ZN75"/>
<evidence type="ECO:0000256" key="6">
    <source>
        <dbReference type="ARBA" id="ARBA00022989"/>
    </source>
</evidence>
<keyword evidence="8" id="KW-0811">Translocation</keyword>
<evidence type="ECO:0000256" key="3">
    <source>
        <dbReference type="ARBA" id="ARBA00022448"/>
    </source>
</evidence>
<dbReference type="PROSITE" id="PS00322">
    <property type="entry name" value="HISTONE_H3_1"/>
    <property type="match status" value="1"/>
</dbReference>
<evidence type="ECO:0000256" key="1">
    <source>
        <dbReference type="ARBA" id="ARBA00004167"/>
    </source>
</evidence>
<comment type="subcellular location">
    <subcellularLocation>
        <location evidence="1">Membrane</location>
        <topology evidence="1">Single-pass membrane protein</topology>
    </subcellularLocation>
</comment>
<dbReference type="GO" id="GO:0046982">
    <property type="term" value="F:protein heterodimerization activity"/>
    <property type="evidence" value="ECO:0007669"/>
    <property type="project" value="InterPro"/>
</dbReference>
<evidence type="ECO:0000256" key="4">
    <source>
        <dbReference type="ARBA" id="ARBA00022692"/>
    </source>
</evidence>
<feature type="region of interest" description="Disordered" evidence="10">
    <location>
        <begin position="1"/>
        <end position="36"/>
    </location>
</feature>
<dbReference type="GO" id="GO:0000786">
    <property type="term" value="C:nucleosome"/>
    <property type="evidence" value="ECO:0007669"/>
    <property type="project" value="InterPro"/>
</dbReference>
<sequence>MARTKQTARKSTGGKAPRKQIATKAARKSVDQDGGQQPSMLERALLAMLCLVLGCQNLSLLLEWLLVFGPKKLLKLARLFGKLSRVFSSLERTEQSVENSTAVGEEKKPYLEVSSSKENV</sequence>
<keyword evidence="9 11" id="KW-0472">Membrane</keyword>
<keyword evidence="7" id="KW-0007">Acetylation</keyword>
<organism evidence="12 13">
    <name type="scientific">Hibiscus syriacus</name>
    <name type="common">Rose of Sharon</name>
    <dbReference type="NCBI Taxonomy" id="106335"/>
    <lineage>
        <taxon>Eukaryota</taxon>
        <taxon>Viridiplantae</taxon>
        <taxon>Streptophyta</taxon>
        <taxon>Embryophyta</taxon>
        <taxon>Tracheophyta</taxon>
        <taxon>Spermatophyta</taxon>
        <taxon>Magnoliopsida</taxon>
        <taxon>eudicotyledons</taxon>
        <taxon>Gunneridae</taxon>
        <taxon>Pentapetalae</taxon>
        <taxon>rosids</taxon>
        <taxon>malvids</taxon>
        <taxon>Malvales</taxon>
        <taxon>Malvaceae</taxon>
        <taxon>Malvoideae</taxon>
        <taxon>Hibiscus</taxon>
    </lineage>
</organism>
<comment type="similarity">
    <text evidence="2">Belongs to the histone H3 family.</text>
</comment>
<dbReference type="Gene3D" id="1.10.20.10">
    <property type="entry name" value="Histone, subunit A"/>
    <property type="match status" value="1"/>
</dbReference>
<dbReference type="InterPro" id="IPR009072">
    <property type="entry name" value="Histone-fold"/>
</dbReference>
<evidence type="ECO:0000256" key="7">
    <source>
        <dbReference type="ARBA" id="ARBA00022990"/>
    </source>
</evidence>
<keyword evidence="5" id="KW-0653">Protein transport</keyword>
<dbReference type="InterPro" id="IPR003369">
    <property type="entry name" value="TatA/B/E"/>
</dbReference>
<dbReference type="GO" id="GO:0030527">
    <property type="term" value="F:structural constituent of chromatin"/>
    <property type="evidence" value="ECO:0007669"/>
    <property type="project" value="InterPro"/>
</dbReference>
<reference evidence="12" key="1">
    <citation type="submission" date="2019-09" db="EMBL/GenBank/DDBJ databases">
        <title>Draft genome information of white flower Hibiscus syriacus.</title>
        <authorList>
            <person name="Kim Y.-M."/>
        </authorList>
    </citation>
    <scope>NUCLEOTIDE SEQUENCE [LARGE SCALE GENOMIC DNA]</scope>
    <source>
        <strain evidence="12">YM2019G1</strain>
    </source>
</reference>
<dbReference type="Pfam" id="PF02416">
    <property type="entry name" value="TatA_B_E"/>
    <property type="match status" value="1"/>
</dbReference>
<keyword evidence="4 11" id="KW-0812">Transmembrane</keyword>
<evidence type="ECO:0000256" key="5">
    <source>
        <dbReference type="ARBA" id="ARBA00022927"/>
    </source>
</evidence>